<dbReference type="Proteomes" id="UP000192343">
    <property type="component" value="Unassembled WGS sequence"/>
</dbReference>
<proteinExistence type="predicted"/>
<accession>A0A1Y1S3H3</accession>
<evidence type="ECO:0000313" key="1">
    <source>
        <dbReference type="EMBL" id="ORC37830.1"/>
    </source>
</evidence>
<organism evidence="1 2">
    <name type="scientific">Marispirochaeta aestuarii</name>
    <dbReference type="NCBI Taxonomy" id="1963862"/>
    <lineage>
        <taxon>Bacteria</taxon>
        <taxon>Pseudomonadati</taxon>
        <taxon>Spirochaetota</taxon>
        <taxon>Spirochaetia</taxon>
        <taxon>Spirochaetales</taxon>
        <taxon>Spirochaetaceae</taxon>
        <taxon>Marispirochaeta</taxon>
    </lineage>
</organism>
<dbReference type="PANTHER" id="PTHR35271:SF1">
    <property type="entry name" value="ABC TRANSPORTER, SUBSTRATE-BINDING LIPOPROTEIN"/>
    <property type="match status" value="1"/>
</dbReference>
<dbReference type="Pfam" id="PF04392">
    <property type="entry name" value="ABC_sub_bind"/>
    <property type="match status" value="1"/>
</dbReference>
<dbReference type="PANTHER" id="PTHR35271">
    <property type="entry name" value="ABC TRANSPORTER, SUBSTRATE-BINDING LIPOPROTEIN-RELATED"/>
    <property type="match status" value="1"/>
</dbReference>
<sequence>MERVMKKQGRFSRHITLFLLVLVFSGCTGREPERIPQVHIICGTKSFLGIAEGFTEKMMELGYEDGKNIGIFLHEGISGSEQEREILKRIAAEKADLVLAFPTGSAVAAKSTLDGSVPLVFGLGNIEGTGLVDTVHCPGGNTTGIRAPSAQVVVKRFEYLLQLVPNAERIYTAYDPDYEANKSVIPELEKAALREGIELVQARTGSVEELAADLEDRDKGEVDIDGILITADSITQSVQGWQVLSQFAARHSIPISGGSAVQAKSGAVLAYAVDFQKTGAMAALIADKILKGTDTGTIPVATADMTLLVNYRRAQELGLVLPQVLLNIADQILR</sequence>
<comment type="caution">
    <text evidence="1">The sequence shown here is derived from an EMBL/GenBank/DDBJ whole genome shotgun (WGS) entry which is preliminary data.</text>
</comment>
<dbReference type="Gene3D" id="3.40.50.2300">
    <property type="match status" value="2"/>
</dbReference>
<reference evidence="1 2" key="1">
    <citation type="submission" date="2017-03" db="EMBL/GenBank/DDBJ databases">
        <title>Draft Genome sequence of Marispirochaeta sp. strain JC444.</title>
        <authorList>
            <person name="Shivani Y."/>
            <person name="Subhash Y."/>
            <person name="Sasikala C."/>
            <person name="Ramana C."/>
        </authorList>
    </citation>
    <scope>NUCLEOTIDE SEQUENCE [LARGE SCALE GENOMIC DNA]</scope>
    <source>
        <strain evidence="1 2">JC444</strain>
    </source>
</reference>
<dbReference type="AlphaFoldDB" id="A0A1Y1S3H3"/>
<dbReference type="InterPro" id="IPR007487">
    <property type="entry name" value="ABC_transpt-TYRBP-like"/>
</dbReference>
<keyword evidence="2" id="KW-1185">Reference proteome</keyword>
<dbReference type="EMBL" id="MWQY01000002">
    <property type="protein sequence ID" value="ORC37830.1"/>
    <property type="molecule type" value="Genomic_DNA"/>
</dbReference>
<dbReference type="STRING" id="1963862.B4O97_02180"/>
<protein>
    <recommendedName>
        <fullName evidence="3">ABC transporter substrate-binding protein</fullName>
    </recommendedName>
</protein>
<dbReference type="CDD" id="cd06325">
    <property type="entry name" value="PBP1_ABC_unchar_transporter"/>
    <property type="match status" value="1"/>
</dbReference>
<dbReference type="PROSITE" id="PS51257">
    <property type="entry name" value="PROKAR_LIPOPROTEIN"/>
    <property type="match status" value="1"/>
</dbReference>
<evidence type="ECO:0008006" key="3">
    <source>
        <dbReference type="Google" id="ProtNLM"/>
    </source>
</evidence>
<name>A0A1Y1S3H3_9SPIO</name>
<evidence type="ECO:0000313" key="2">
    <source>
        <dbReference type="Proteomes" id="UP000192343"/>
    </source>
</evidence>
<gene>
    <name evidence="1" type="ORF">B4O97_02180</name>
</gene>